<dbReference type="GO" id="GO:0006526">
    <property type="term" value="P:L-arginine biosynthetic process"/>
    <property type="evidence" value="ECO:0007669"/>
    <property type="project" value="UniProtKB-UniPathway"/>
</dbReference>
<keyword evidence="7" id="KW-0028">Amino-acid biosynthesis</keyword>
<dbReference type="HAMAP" id="MF_00173">
    <property type="entry name" value="Arg_repressor"/>
    <property type="match status" value="1"/>
</dbReference>
<dbReference type="Proteomes" id="UP000011124">
    <property type="component" value="Chromosome"/>
</dbReference>
<dbReference type="GO" id="GO:0003677">
    <property type="term" value="F:DNA binding"/>
    <property type="evidence" value="ECO:0007669"/>
    <property type="project" value="UniProtKB-KW"/>
</dbReference>
<evidence type="ECO:0000313" key="13">
    <source>
        <dbReference type="Proteomes" id="UP000003505"/>
    </source>
</evidence>
<reference evidence="11 14" key="2">
    <citation type="submission" date="2011-04" db="EMBL/GenBank/DDBJ databases">
        <title>The complete genome of Selenomonas sputigena DSM 20758.</title>
        <authorList>
            <consortium name="US DOE Joint Genome Institute (JGI-PGF)"/>
            <person name="Lucas S."/>
            <person name="Copeland A."/>
            <person name="Lapidus A."/>
            <person name="Bruce D."/>
            <person name="Goodwin L."/>
            <person name="Pitluck S."/>
            <person name="Peters L."/>
            <person name="Kyrpides N."/>
            <person name="Mavromatis K."/>
            <person name="Ivanova N."/>
            <person name="Ovchinnikova G."/>
            <person name="Teshima H."/>
            <person name="Detter J.C."/>
            <person name="Tapia R."/>
            <person name="Han C."/>
            <person name="Land M."/>
            <person name="Hauser L."/>
            <person name="Markowitz V."/>
            <person name="Cheng J.-F."/>
            <person name="Hugenholtz P."/>
            <person name="Woyke T."/>
            <person name="Wu D."/>
            <person name="Gronow S."/>
            <person name="Wellnitz S."/>
            <person name="Schneider S."/>
            <person name="Klenk H.-P."/>
            <person name="Eisen J.A."/>
        </authorList>
    </citation>
    <scope>NUCLEOTIDE SEQUENCE [LARGE SCALE GENOMIC DNA]</scope>
    <source>
        <strain evidence="11">ATCC 35185</strain>
        <strain evidence="14">ATCC 35185 / DSM 20758 / VPI D19B-28</strain>
    </source>
</reference>
<proteinExistence type="inferred from homology"/>
<evidence type="ECO:0000313" key="12">
    <source>
        <dbReference type="EMBL" id="EEX77469.1"/>
    </source>
</evidence>
<protein>
    <recommendedName>
        <fullName evidence="7 8">Arginine repressor</fullName>
    </recommendedName>
</protein>
<dbReference type="STRING" id="546271.Selsp_1075"/>
<gene>
    <name evidence="7 12" type="primary">argR</name>
    <name evidence="11" type="ordered locus">Selsp_1075</name>
    <name evidence="12" type="ORF">SELSPUOL_01172</name>
</gene>
<keyword evidence="7" id="KW-0055">Arginine biosynthesis</keyword>
<dbReference type="InterPro" id="IPR001669">
    <property type="entry name" value="Arg_repress"/>
</dbReference>
<evidence type="ECO:0000256" key="6">
    <source>
        <dbReference type="ARBA" id="ARBA00023163"/>
    </source>
</evidence>
<keyword evidence="5 7" id="KW-0238">DNA-binding</keyword>
<dbReference type="GO" id="GO:1900079">
    <property type="term" value="P:regulation of arginine biosynthetic process"/>
    <property type="evidence" value="ECO:0007669"/>
    <property type="project" value="UniProtKB-UniRule"/>
</dbReference>
<dbReference type="HOGENOM" id="CLU_097103_3_0_9"/>
<evidence type="ECO:0000313" key="11">
    <source>
        <dbReference type="EMBL" id="AEC00035.1"/>
    </source>
</evidence>
<dbReference type="SUPFAM" id="SSF46785">
    <property type="entry name" value="Winged helix' DNA-binding domain"/>
    <property type="match status" value="1"/>
</dbReference>
<name>C9LUN6_SELS3</name>
<keyword evidence="4 7" id="KW-0805">Transcription regulation</keyword>
<evidence type="ECO:0000256" key="8">
    <source>
        <dbReference type="NCBIfam" id="TIGR01529"/>
    </source>
</evidence>
<reference evidence="12 13" key="1">
    <citation type="submission" date="2009-09" db="EMBL/GenBank/DDBJ databases">
        <authorList>
            <person name="Weinstock G."/>
            <person name="Sodergren E."/>
            <person name="Clifton S."/>
            <person name="Fulton L."/>
            <person name="Fulton B."/>
            <person name="Courtney L."/>
            <person name="Fronick C."/>
            <person name="Harrison M."/>
            <person name="Strong C."/>
            <person name="Farmer C."/>
            <person name="Delahaunty K."/>
            <person name="Markovic C."/>
            <person name="Hall O."/>
            <person name="Minx P."/>
            <person name="Tomlinson C."/>
            <person name="Mitreva M."/>
            <person name="Nelson J."/>
            <person name="Hou S."/>
            <person name="Wollam A."/>
            <person name="Pepin K.H."/>
            <person name="Johnson M."/>
            <person name="Bhonagiri V."/>
            <person name="Nash W.E."/>
            <person name="Warren W."/>
            <person name="Chinwalla A."/>
            <person name="Mardis E.R."/>
            <person name="Wilson R.K."/>
        </authorList>
    </citation>
    <scope>NUCLEOTIDE SEQUENCE [LARGE SCALE GENOMIC DNA]</scope>
    <source>
        <strain evidence="12">ATCC 35185</strain>
        <strain evidence="13">ATCC 35185 / DSM 20758 / VPI D19B-28</strain>
    </source>
</reference>
<dbReference type="RefSeq" id="WP_006192443.1">
    <property type="nucleotide sequence ID" value="NC_015437.1"/>
</dbReference>
<keyword evidence="6 7" id="KW-0804">Transcription</keyword>
<dbReference type="PANTHER" id="PTHR34471:SF1">
    <property type="entry name" value="ARGININE REPRESSOR"/>
    <property type="match status" value="1"/>
</dbReference>
<dbReference type="GO" id="GO:0051259">
    <property type="term" value="P:protein complex oligomerization"/>
    <property type="evidence" value="ECO:0007669"/>
    <property type="project" value="InterPro"/>
</dbReference>
<sequence>MKVKRHAIIREIIENTAIETQEELAAALRARQIDVTQATVSRDIKTMMLVKVPAGNGRYRYALPKEKGAVLSKERMARLFYDSVVSLDYSENIIVVKTLPGAANAVAAVLDHTPWQEIVGTVAGDDSILVVVKPREAAPEVVRRMEKFFAQ</sequence>
<dbReference type="EMBL" id="ACKP02000016">
    <property type="protein sequence ID" value="EEX77469.1"/>
    <property type="molecule type" value="Genomic_DNA"/>
</dbReference>
<organism evidence="12 13">
    <name type="scientific">Selenomonas sputigena (strain ATCC 35185 / DSM 20758 / CCUG 44933 / VPI D19B-28)</name>
    <dbReference type="NCBI Taxonomy" id="546271"/>
    <lineage>
        <taxon>Bacteria</taxon>
        <taxon>Bacillati</taxon>
        <taxon>Bacillota</taxon>
        <taxon>Negativicutes</taxon>
        <taxon>Selenomonadales</taxon>
        <taxon>Selenomonadaceae</taxon>
        <taxon>Selenomonas</taxon>
    </lineage>
</organism>
<keyword evidence="7" id="KW-0678">Repressor</keyword>
<comment type="subcellular location">
    <subcellularLocation>
        <location evidence="1 7">Cytoplasm</location>
    </subcellularLocation>
</comment>
<dbReference type="InterPro" id="IPR020899">
    <property type="entry name" value="Arg_repress_C"/>
</dbReference>
<dbReference type="GO" id="GO:0005737">
    <property type="term" value="C:cytoplasm"/>
    <property type="evidence" value="ECO:0007669"/>
    <property type="project" value="UniProtKB-SubCell"/>
</dbReference>
<evidence type="ECO:0000256" key="5">
    <source>
        <dbReference type="ARBA" id="ARBA00023125"/>
    </source>
</evidence>
<dbReference type="Pfam" id="PF01316">
    <property type="entry name" value="Arg_repressor"/>
    <property type="match status" value="1"/>
</dbReference>
<dbReference type="OrthoDB" id="9807089at2"/>
<evidence type="ECO:0000256" key="3">
    <source>
        <dbReference type="ARBA" id="ARBA00022490"/>
    </source>
</evidence>
<evidence type="ECO:0000256" key="1">
    <source>
        <dbReference type="ARBA" id="ARBA00004496"/>
    </source>
</evidence>
<evidence type="ECO:0000259" key="10">
    <source>
        <dbReference type="Pfam" id="PF02863"/>
    </source>
</evidence>
<dbReference type="InterPro" id="IPR020900">
    <property type="entry name" value="Arg_repress_DNA-bd"/>
</dbReference>
<feature type="domain" description="Arginine repressor DNA-binding" evidence="9">
    <location>
        <begin position="2"/>
        <end position="68"/>
    </location>
</feature>
<comment type="function">
    <text evidence="7">Regulates arginine biosynthesis genes.</text>
</comment>
<dbReference type="Proteomes" id="UP000003505">
    <property type="component" value="Unassembled WGS sequence"/>
</dbReference>
<comment type="pathway">
    <text evidence="7">Amino-acid biosynthesis; L-arginine biosynthesis [regulation].</text>
</comment>
<evidence type="ECO:0000313" key="14">
    <source>
        <dbReference type="Proteomes" id="UP000011124"/>
    </source>
</evidence>
<evidence type="ECO:0000256" key="2">
    <source>
        <dbReference type="ARBA" id="ARBA00008316"/>
    </source>
</evidence>
<evidence type="ECO:0000256" key="4">
    <source>
        <dbReference type="ARBA" id="ARBA00023015"/>
    </source>
</evidence>
<dbReference type="NCBIfam" id="TIGR01529">
    <property type="entry name" value="argR_whole"/>
    <property type="match status" value="1"/>
</dbReference>
<dbReference type="PRINTS" id="PR01467">
    <property type="entry name" value="ARGREPRESSOR"/>
</dbReference>
<dbReference type="KEGG" id="ssg:Selsp_1075"/>
<dbReference type="Pfam" id="PF02863">
    <property type="entry name" value="Arg_repressor_C"/>
    <property type="match status" value="1"/>
</dbReference>
<comment type="similarity">
    <text evidence="2 7">Belongs to the ArgR family.</text>
</comment>
<dbReference type="GO" id="GO:0034618">
    <property type="term" value="F:arginine binding"/>
    <property type="evidence" value="ECO:0007669"/>
    <property type="project" value="InterPro"/>
</dbReference>
<feature type="domain" description="Arginine repressor C-terminal" evidence="10">
    <location>
        <begin position="81"/>
        <end position="146"/>
    </location>
</feature>
<evidence type="ECO:0000256" key="7">
    <source>
        <dbReference type="HAMAP-Rule" id="MF_00173"/>
    </source>
</evidence>
<dbReference type="AlphaFoldDB" id="C9LUN6"/>
<dbReference type="Gene3D" id="3.30.1360.40">
    <property type="match status" value="1"/>
</dbReference>
<dbReference type="GO" id="GO:0003700">
    <property type="term" value="F:DNA-binding transcription factor activity"/>
    <property type="evidence" value="ECO:0007669"/>
    <property type="project" value="UniProtKB-UniRule"/>
</dbReference>
<dbReference type="InterPro" id="IPR036251">
    <property type="entry name" value="Arg_repress_C_sf"/>
</dbReference>
<evidence type="ECO:0000259" key="9">
    <source>
        <dbReference type="Pfam" id="PF01316"/>
    </source>
</evidence>
<dbReference type="Gene3D" id="1.10.10.10">
    <property type="entry name" value="Winged helix-like DNA-binding domain superfamily/Winged helix DNA-binding domain"/>
    <property type="match status" value="1"/>
</dbReference>
<dbReference type="SUPFAM" id="SSF55252">
    <property type="entry name" value="C-terminal domain of arginine repressor"/>
    <property type="match status" value="1"/>
</dbReference>
<keyword evidence="14" id="KW-1185">Reference proteome</keyword>
<keyword evidence="3 7" id="KW-0963">Cytoplasm</keyword>
<dbReference type="InterPro" id="IPR036388">
    <property type="entry name" value="WH-like_DNA-bd_sf"/>
</dbReference>
<dbReference type="PANTHER" id="PTHR34471">
    <property type="entry name" value="ARGININE REPRESSOR"/>
    <property type="match status" value="1"/>
</dbReference>
<dbReference type="EMBL" id="CP002637">
    <property type="protein sequence ID" value="AEC00035.1"/>
    <property type="molecule type" value="Genomic_DNA"/>
</dbReference>
<dbReference type="InterPro" id="IPR036390">
    <property type="entry name" value="WH_DNA-bd_sf"/>
</dbReference>
<accession>C9LUN6</accession>
<dbReference type="eggNOG" id="COG1438">
    <property type="taxonomic scope" value="Bacteria"/>
</dbReference>
<dbReference type="UniPathway" id="UPA00068"/>